<organism evidence="1 2">
    <name type="scientific">Streptomyces citrinus</name>
    <dbReference type="NCBI Taxonomy" id="3118173"/>
    <lineage>
        <taxon>Bacteria</taxon>
        <taxon>Bacillati</taxon>
        <taxon>Actinomycetota</taxon>
        <taxon>Actinomycetes</taxon>
        <taxon>Kitasatosporales</taxon>
        <taxon>Streptomycetaceae</taxon>
        <taxon>Streptomyces</taxon>
    </lineage>
</organism>
<evidence type="ECO:0000313" key="1">
    <source>
        <dbReference type="EMBL" id="WWQ62213.1"/>
    </source>
</evidence>
<evidence type="ECO:0000313" key="2">
    <source>
        <dbReference type="Proteomes" id="UP001432251"/>
    </source>
</evidence>
<name>A0ACD5A4W2_9ACTN</name>
<dbReference type="Proteomes" id="UP001432251">
    <property type="component" value="Chromosome"/>
</dbReference>
<gene>
    <name evidence="1" type="ORF">V2W30_01725</name>
</gene>
<accession>A0ACD5A4W2</accession>
<keyword evidence="2" id="KW-1185">Reference proteome</keyword>
<reference evidence="1" key="1">
    <citation type="journal article" date="2025" name="Int. J. Syst. Evol. Microbiol.">
        <title>Streptomyces citrinus sp. nov., with yellow diffusible pigment.</title>
        <authorList>
            <person name="He Y."/>
            <person name="Yang E."/>
            <person name="Xu J."/>
            <person name="Sun Y."/>
            <person name="Sun L."/>
        </authorList>
    </citation>
    <scope>NUCLEOTIDE SEQUENCE</scope>
    <source>
        <strain evidence="1">Q6</strain>
    </source>
</reference>
<proteinExistence type="predicted"/>
<protein>
    <submittedName>
        <fullName evidence="1">Uncharacterized protein</fullName>
    </submittedName>
</protein>
<dbReference type="EMBL" id="CP146022">
    <property type="protein sequence ID" value="WWQ62213.1"/>
    <property type="molecule type" value="Genomic_DNA"/>
</dbReference>
<sequence>MTSIDGTPAGTPDPSSNRLAWATLATVLVSIVAVVILSLTHNTEAAATVGSIGTAIAVGGGVQFTTRRRQ</sequence>